<dbReference type="Gene3D" id="3.40.190.10">
    <property type="entry name" value="Periplasmic binding protein-like II"/>
    <property type="match status" value="2"/>
</dbReference>
<dbReference type="EMBL" id="NOXF01000001">
    <property type="protein sequence ID" value="PEQ26068.1"/>
    <property type="molecule type" value="Genomic_DNA"/>
</dbReference>
<proteinExistence type="predicted"/>
<dbReference type="PANTHER" id="PTHR43649:SF12">
    <property type="entry name" value="DIACETYLCHITOBIOSE BINDING PROTEIN DASA"/>
    <property type="match status" value="1"/>
</dbReference>
<feature type="region of interest" description="Disordered" evidence="1">
    <location>
        <begin position="28"/>
        <end position="55"/>
    </location>
</feature>
<reference evidence="3 5" key="2">
    <citation type="submission" date="2007-08" db="EMBL/GenBank/DDBJ databases">
        <authorList>
            <person name="Fulton L."/>
            <person name="Clifton S."/>
            <person name="Fulton B."/>
            <person name="Xu J."/>
            <person name="Minx P."/>
            <person name="Pepin K.H."/>
            <person name="Johnson M."/>
            <person name="Thiruvilangam P."/>
            <person name="Bhonagiri V."/>
            <person name="Nash W.E."/>
            <person name="Wang C."/>
            <person name="Mardis E.R."/>
            <person name="Wilson R.K."/>
        </authorList>
    </citation>
    <scope>NUCLEOTIDE SEQUENCE [LARGE SCALE GENOMIC DNA]</scope>
    <source>
        <strain evidence="3 5">DSM 753</strain>
    </source>
</reference>
<dbReference type="PROSITE" id="PS51257">
    <property type="entry name" value="PROKAR_LIPOPROTEIN"/>
    <property type="match status" value="1"/>
</dbReference>
<evidence type="ECO:0000313" key="3">
    <source>
        <dbReference type="EMBL" id="EDO59933.1"/>
    </source>
</evidence>
<dbReference type="eggNOG" id="COG1653">
    <property type="taxonomic scope" value="Bacteria"/>
</dbReference>
<feature type="chain" id="PRO_5041856764" evidence="2">
    <location>
        <begin position="25"/>
        <end position="445"/>
    </location>
</feature>
<sequence length="445" mass="49283">MEEKYMKKLLSLFLCAAMAASLVAGCSSDQTTESSSGTADNSQQEAASSEGPEEEAAITWAVFETDNYTAEVWQHIIDTFEADNPGIKIEKVLMTGDSRPQFLKTMLSAGNMPDVNIDPVDLASTDGVYAEVPDELLANYEESAVVSFNGKKTLVPAYKAYRTQVFYHKSQFEEAGITKIPETWDEFIAVCDQLQEKGYTPLMGVGASDIWATAFGYWTGVVNSELYSAYPNFNRDILDGKLSWTNEVLSETLKDWQSLTKYYHKGSMSFSNTQATSEFMSGSAAMFMDGAWSAPTIDNSTEYSADEFGVFMMPTPSGAKTYCTMPQYWGVAEACENKEAAFQFCEYVLGGNEDIYRYYLQADGTFSVTKTPVTYDMGPVQTEFINNLEGYELVPEAMKVVGDDAFPTGFEDFTLKSLQNIFTGADVDAELATWDAEMERLEAQS</sequence>
<dbReference type="Pfam" id="PF01547">
    <property type="entry name" value="SBP_bac_1"/>
    <property type="match status" value="1"/>
</dbReference>
<dbReference type="Proteomes" id="UP000220611">
    <property type="component" value="Unassembled WGS sequence"/>
</dbReference>
<evidence type="ECO:0000313" key="4">
    <source>
        <dbReference type="EMBL" id="PEQ26068.1"/>
    </source>
</evidence>
<reference evidence="4 6" key="3">
    <citation type="submission" date="2017-07" db="EMBL/GenBank/DDBJ databases">
        <title>Prevalence of linear plasmids in Cutibacterium (Propionibacterium) acnes isolates obtained from prostatic tissue.</title>
        <authorList>
            <person name="Davidsson S."/>
            <person name="Carlsson J."/>
            <person name="Molling P."/>
            <person name="Andren O."/>
            <person name="Andersson S.-O."/>
            <person name="Brzuszkiewicz E."/>
            <person name="Poehlein A."/>
            <person name="Al-Zeer M."/>
            <person name="Brinkmann V."/>
            <person name="Scavenius C."/>
            <person name="Nazipi S."/>
            <person name="Soderquist B."/>
            <person name="Bruggemann H."/>
        </authorList>
    </citation>
    <scope>NUCLEOTIDE SEQUENCE [LARGE SCALE GENOMIC DNA]</scope>
    <source>
        <strain evidence="4 6">DSM 753</strain>
    </source>
</reference>
<accession>A7VVY6</accession>
<comment type="caution">
    <text evidence="3">The sequence shown here is derived from an EMBL/GenBank/DDBJ whole genome shotgun (WGS) entry which is preliminary data.</text>
</comment>
<dbReference type="EMBL" id="ABCB02000020">
    <property type="protein sequence ID" value="EDO59933.1"/>
    <property type="molecule type" value="Genomic_DNA"/>
</dbReference>
<keyword evidence="6" id="KW-1185">Reference proteome</keyword>
<gene>
    <name evidence="4" type="ORF">CH238_03505</name>
    <name evidence="3" type="ORF">CLOLEP_02750</name>
</gene>
<dbReference type="AlphaFoldDB" id="A7VVY6"/>
<name>A7VVY6_9FIRM</name>
<dbReference type="InterPro" id="IPR006059">
    <property type="entry name" value="SBP"/>
</dbReference>
<reference evidence="3 5" key="1">
    <citation type="submission" date="2007-08" db="EMBL/GenBank/DDBJ databases">
        <title>Draft genome sequence of Clostridium leptum (DSM 753).</title>
        <authorList>
            <person name="Sudarsanam P."/>
            <person name="Ley R."/>
            <person name="Guruge J."/>
            <person name="Turnbaugh P.J."/>
            <person name="Mahowald M."/>
            <person name="Liep D."/>
            <person name="Gordon J."/>
        </authorList>
    </citation>
    <scope>NUCLEOTIDE SEQUENCE [LARGE SCALE GENOMIC DNA]</scope>
    <source>
        <strain evidence="3 5">DSM 753</strain>
    </source>
</reference>
<evidence type="ECO:0000313" key="6">
    <source>
        <dbReference type="Proteomes" id="UP000220611"/>
    </source>
</evidence>
<dbReference type="HOGENOM" id="CLU_031285_12_0_9"/>
<evidence type="ECO:0000256" key="1">
    <source>
        <dbReference type="SAM" id="MobiDB-lite"/>
    </source>
</evidence>
<evidence type="ECO:0000256" key="2">
    <source>
        <dbReference type="SAM" id="SignalP"/>
    </source>
</evidence>
<feature type="signal peptide" evidence="2">
    <location>
        <begin position="1"/>
        <end position="24"/>
    </location>
</feature>
<keyword evidence="2" id="KW-0732">Signal</keyword>
<dbReference type="InterPro" id="IPR050490">
    <property type="entry name" value="Bact_solute-bd_prot1"/>
</dbReference>
<dbReference type="Proteomes" id="UP000003490">
    <property type="component" value="Unassembled WGS sequence"/>
</dbReference>
<feature type="compositionally biased region" description="Polar residues" evidence="1">
    <location>
        <begin position="28"/>
        <end position="44"/>
    </location>
</feature>
<organism evidence="3 5">
    <name type="scientific">[Clostridium] leptum DSM 753</name>
    <dbReference type="NCBI Taxonomy" id="428125"/>
    <lineage>
        <taxon>Bacteria</taxon>
        <taxon>Bacillati</taxon>
        <taxon>Bacillota</taxon>
        <taxon>Clostridia</taxon>
        <taxon>Eubacteriales</taxon>
        <taxon>Oscillospiraceae</taxon>
        <taxon>Oscillospiraceae incertae sedis</taxon>
    </lineage>
</organism>
<dbReference type="OrthoDB" id="1824059at2"/>
<dbReference type="PANTHER" id="PTHR43649">
    <property type="entry name" value="ARABINOSE-BINDING PROTEIN-RELATED"/>
    <property type="match status" value="1"/>
</dbReference>
<dbReference type="SUPFAM" id="SSF53850">
    <property type="entry name" value="Periplasmic binding protein-like II"/>
    <property type="match status" value="1"/>
</dbReference>
<protein>
    <submittedName>
        <fullName evidence="3">ABC transporter, solute-binding protein</fullName>
    </submittedName>
</protein>
<evidence type="ECO:0000313" key="5">
    <source>
        <dbReference type="Proteomes" id="UP000003490"/>
    </source>
</evidence>